<dbReference type="Pfam" id="PF00202">
    <property type="entry name" value="Aminotran_3"/>
    <property type="match status" value="1"/>
</dbReference>
<keyword evidence="2 3" id="KW-0663">Pyridoxal phosphate</keyword>
<keyword evidence="4" id="KW-0032">Aminotransferase</keyword>
<keyword evidence="5" id="KW-1185">Reference proteome</keyword>
<dbReference type="Gene3D" id="3.90.1150.10">
    <property type="entry name" value="Aspartate Aminotransferase, domain 1"/>
    <property type="match status" value="1"/>
</dbReference>
<dbReference type="InterPro" id="IPR015422">
    <property type="entry name" value="PyrdxlP-dep_Trfase_small"/>
</dbReference>
<reference evidence="4 5" key="1">
    <citation type="journal article" date="2019" name="Int. J. Syst. Evol. Microbiol.">
        <title>The Global Catalogue of Microorganisms (GCM) 10K type strain sequencing project: providing services to taxonomists for standard genome sequencing and annotation.</title>
        <authorList>
            <consortium name="The Broad Institute Genomics Platform"/>
            <consortium name="The Broad Institute Genome Sequencing Center for Infectious Disease"/>
            <person name="Wu L."/>
            <person name="Ma J."/>
        </authorList>
    </citation>
    <scope>NUCLEOTIDE SEQUENCE [LARGE SCALE GENOMIC DNA]</scope>
    <source>
        <strain evidence="4 5">JCM 15591</strain>
    </source>
</reference>
<evidence type="ECO:0000313" key="4">
    <source>
        <dbReference type="EMBL" id="GAA1757538.1"/>
    </source>
</evidence>
<proteinExistence type="inferred from homology"/>
<accession>A0ABN2KJ59</accession>
<comment type="similarity">
    <text evidence="3">Belongs to the class-III pyridoxal-phosphate-dependent aminotransferase family.</text>
</comment>
<sequence>MIAVDRARLAGLLAAEQGTYAAANPRSRALYEEATNLFGHVPMTWMNVWSGGFPLYLDHARGARITDVDGHTYADFALGDTGAMAGHSPEPTRKAVAGRAGDRGGLTTMLPTADAQWVGAELTARFGMPLWSFTLSATDANRWAIRLARLATGRPKVLVFGYSYHGSVDEAFALAGPDGTTISRPGNVAPPVPVGLTTRAAVWNDLASVETALAHGDVAAILTEPALTNIGIVLPEPGFMEGLRTLATRYGALLMIDETHTFSTGWGGATRAWGLEPDIFVIGKSIGGGIPCGTYGLSEAVAAAVTRHTDAGDADIVDVGGVGGTLAGNALSLAAMRATLGEVLTPEAFEGMIDLATVFSAGVQAAIDEFELPWSIAQLGARAEYRFTSPAPRTGEESAAAADDELDAYMHLAMCNRGILMTPFHNMALMCPDTDAADVERHTEVFREVVAALRA</sequence>
<name>A0ABN2KJ59_9MICO</name>
<dbReference type="InterPro" id="IPR015424">
    <property type="entry name" value="PyrdxlP-dep_Trfase"/>
</dbReference>
<evidence type="ECO:0000313" key="5">
    <source>
        <dbReference type="Proteomes" id="UP001501475"/>
    </source>
</evidence>
<dbReference type="GO" id="GO:0008483">
    <property type="term" value="F:transaminase activity"/>
    <property type="evidence" value="ECO:0007669"/>
    <property type="project" value="UniProtKB-KW"/>
</dbReference>
<dbReference type="InterPro" id="IPR015421">
    <property type="entry name" value="PyrdxlP-dep_Trfase_major"/>
</dbReference>
<gene>
    <name evidence="4" type="ORF">GCM10009810_16160</name>
</gene>
<dbReference type="Gene3D" id="3.40.640.10">
    <property type="entry name" value="Type I PLP-dependent aspartate aminotransferase-like (Major domain)"/>
    <property type="match status" value="1"/>
</dbReference>
<dbReference type="NCBIfam" id="NF005453">
    <property type="entry name" value="PRK07046.1"/>
    <property type="match status" value="1"/>
</dbReference>
<comment type="cofactor">
    <cofactor evidence="1">
        <name>pyridoxal 5'-phosphate</name>
        <dbReference type="ChEBI" id="CHEBI:597326"/>
    </cofactor>
</comment>
<dbReference type="PANTHER" id="PTHR43713">
    <property type="entry name" value="GLUTAMATE-1-SEMIALDEHYDE 2,1-AMINOMUTASE"/>
    <property type="match status" value="1"/>
</dbReference>
<dbReference type="Proteomes" id="UP001501475">
    <property type="component" value="Unassembled WGS sequence"/>
</dbReference>
<evidence type="ECO:0000256" key="3">
    <source>
        <dbReference type="RuleBase" id="RU003560"/>
    </source>
</evidence>
<dbReference type="SUPFAM" id="SSF53383">
    <property type="entry name" value="PLP-dependent transferases"/>
    <property type="match status" value="1"/>
</dbReference>
<dbReference type="InterPro" id="IPR005814">
    <property type="entry name" value="Aminotrans_3"/>
</dbReference>
<evidence type="ECO:0000256" key="1">
    <source>
        <dbReference type="ARBA" id="ARBA00001933"/>
    </source>
</evidence>
<protein>
    <submittedName>
        <fullName evidence="4">Aspartate aminotransferase family protein</fullName>
    </submittedName>
</protein>
<dbReference type="PANTHER" id="PTHR43713:SF3">
    <property type="entry name" value="GLUTAMATE-1-SEMIALDEHYDE 2,1-AMINOMUTASE 1, CHLOROPLASTIC-RELATED"/>
    <property type="match status" value="1"/>
</dbReference>
<keyword evidence="4" id="KW-0808">Transferase</keyword>
<dbReference type="EMBL" id="BAAAPN010000043">
    <property type="protein sequence ID" value="GAA1757538.1"/>
    <property type="molecule type" value="Genomic_DNA"/>
</dbReference>
<comment type="caution">
    <text evidence="4">The sequence shown here is derived from an EMBL/GenBank/DDBJ whole genome shotgun (WGS) entry which is preliminary data.</text>
</comment>
<evidence type="ECO:0000256" key="2">
    <source>
        <dbReference type="ARBA" id="ARBA00022898"/>
    </source>
</evidence>
<organism evidence="4 5">
    <name type="scientific">Nostocoides vanveenii</name>
    <dbReference type="NCBI Taxonomy" id="330835"/>
    <lineage>
        <taxon>Bacteria</taxon>
        <taxon>Bacillati</taxon>
        <taxon>Actinomycetota</taxon>
        <taxon>Actinomycetes</taxon>
        <taxon>Micrococcales</taxon>
        <taxon>Intrasporangiaceae</taxon>
        <taxon>Nostocoides</taxon>
    </lineage>
</organism>
<dbReference type="RefSeq" id="WP_344064579.1">
    <property type="nucleotide sequence ID" value="NZ_BAAAPN010000043.1"/>
</dbReference>